<feature type="chain" id="PRO_5040171693" evidence="1">
    <location>
        <begin position="23"/>
        <end position="145"/>
    </location>
</feature>
<proteinExistence type="predicted"/>
<keyword evidence="1" id="KW-0732">Signal</keyword>
<comment type="caution">
    <text evidence="2">The sequence shown here is derived from an EMBL/GenBank/DDBJ whole genome shotgun (WGS) entry which is preliminary data.</text>
</comment>
<reference evidence="2" key="1">
    <citation type="journal article" date="2021" name="IMA Fungus">
        <title>Genomic characterization of three marine fungi, including Emericellopsis atlantica sp. nov. with signatures of a generalist lifestyle and marine biomass degradation.</title>
        <authorList>
            <person name="Hagestad O.C."/>
            <person name="Hou L."/>
            <person name="Andersen J.H."/>
            <person name="Hansen E.H."/>
            <person name="Altermark B."/>
            <person name="Li C."/>
            <person name="Kuhnert E."/>
            <person name="Cox R.J."/>
            <person name="Crous P.W."/>
            <person name="Spatafora J.W."/>
            <person name="Lail K."/>
            <person name="Amirebrahimi M."/>
            <person name="Lipzen A."/>
            <person name="Pangilinan J."/>
            <person name="Andreopoulos W."/>
            <person name="Hayes R.D."/>
            <person name="Ng V."/>
            <person name="Grigoriev I.V."/>
            <person name="Jackson S.A."/>
            <person name="Sutton T.D.S."/>
            <person name="Dobson A.D.W."/>
            <person name="Rama T."/>
        </authorList>
    </citation>
    <scope>NUCLEOTIDE SEQUENCE</scope>
    <source>
        <strain evidence="2">TRa018bII</strain>
    </source>
</reference>
<dbReference type="OrthoDB" id="3443481at2759"/>
<gene>
    <name evidence="2" type="ORF">BJ875DRAFT_535379</name>
</gene>
<evidence type="ECO:0000313" key="2">
    <source>
        <dbReference type="EMBL" id="KAG9233415.1"/>
    </source>
</evidence>
<accession>A0A9P8C4Q2</accession>
<keyword evidence="3" id="KW-1185">Reference proteome</keyword>
<name>A0A9P8C4Q2_9HELO</name>
<dbReference type="Proteomes" id="UP000824998">
    <property type="component" value="Unassembled WGS sequence"/>
</dbReference>
<organism evidence="2 3">
    <name type="scientific">Amylocarpus encephaloides</name>
    <dbReference type="NCBI Taxonomy" id="45428"/>
    <lineage>
        <taxon>Eukaryota</taxon>
        <taxon>Fungi</taxon>
        <taxon>Dikarya</taxon>
        <taxon>Ascomycota</taxon>
        <taxon>Pezizomycotina</taxon>
        <taxon>Leotiomycetes</taxon>
        <taxon>Helotiales</taxon>
        <taxon>Helotiales incertae sedis</taxon>
        <taxon>Amylocarpus</taxon>
    </lineage>
</organism>
<dbReference type="EMBL" id="MU251501">
    <property type="protein sequence ID" value="KAG9233415.1"/>
    <property type="molecule type" value="Genomic_DNA"/>
</dbReference>
<sequence length="145" mass="15571">MVSHSSLLTSFATVLLIGSAQAQSPSDPKALINIYADVPCTIPVGAQNNRNFWLPGQHTPFEANDRNVGQCYSETFQGIGTNFFPTQANGQKCIFTAFDQENCNATAPGRAISFNDVDPTSINCKPGPFRGAPQLVGISYRVTCP</sequence>
<dbReference type="AlphaFoldDB" id="A0A9P8C4Q2"/>
<feature type="signal peptide" evidence="1">
    <location>
        <begin position="1"/>
        <end position="22"/>
    </location>
</feature>
<evidence type="ECO:0000313" key="3">
    <source>
        <dbReference type="Proteomes" id="UP000824998"/>
    </source>
</evidence>
<protein>
    <submittedName>
        <fullName evidence="2">Uncharacterized protein</fullName>
    </submittedName>
</protein>
<evidence type="ECO:0000256" key="1">
    <source>
        <dbReference type="SAM" id="SignalP"/>
    </source>
</evidence>